<dbReference type="AlphaFoldDB" id="X4ZJH6"/>
<keyword evidence="1" id="KW-0472">Membrane</keyword>
<dbReference type="Proteomes" id="UP000019772">
    <property type="component" value="Chromosome"/>
</dbReference>
<dbReference type="KEGG" id="psab:PSAB_12795"/>
<sequence>MLFNKWFADSISFFLLLFILLTLVTVAMGILRFIDLYTKSANRNHPPELRSENIIQPQDSQDRYAEQRENSLALDYVKRNFFGETAVSLENKQ</sequence>
<keyword evidence="1" id="KW-1133">Transmembrane helix</keyword>
<protein>
    <submittedName>
        <fullName evidence="2">Uncharacterized protein</fullName>
    </submittedName>
</protein>
<feature type="transmembrane region" description="Helical" evidence="1">
    <location>
        <begin position="12"/>
        <end position="34"/>
    </location>
</feature>
<gene>
    <name evidence="2" type="ORF">PSAB_12795</name>
</gene>
<reference evidence="2 3" key="1">
    <citation type="journal article" date="2014" name="PLoS Genet.">
        <title>Comparative Genomic Analysis of N2-Fixing and Non-N2-Fixing Paenibacillus spp.: Organization, Evolution and Expression of the Nitrogen Fixation Genes.</title>
        <authorList>
            <person name="Xie J.B."/>
            <person name="Du Z."/>
            <person name="Bai L."/>
            <person name="Tian C."/>
            <person name="Zhang Y."/>
            <person name="Xie J.Y."/>
            <person name="Wang T."/>
            <person name="Liu X."/>
            <person name="Chen X."/>
            <person name="Cheng Q."/>
            <person name="Chen S."/>
            <person name="Li J."/>
        </authorList>
    </citation>
    <scope>NUCLEOTIDE SEQUENCE [LARGE SCALE GENOMIC DNA]</scope>
    <source>
        <strain evidence="2 3">T27</strain>
    </source>
</reference>
<organism evidence="2 3">
    <name type="scientific">Paenibacillus sabinae T27</name>
    <dbReference type="NCBI Taxonomy" id="1268072"/>
    <lineage>
        <taxon>Bacteria</taxon>
        <taxon>Bacillati</taxon>
        <taxon>Bacillota</taxon>
        <taxon>Bacilli</taxon>
        <taxon>Bacillales</taxon>
        <taxon>Paenibacillaceae</taxon>
        <taxon>Paenibacillus</taxon>
    </lineage>
</organism>
<dbReference type="OrthoDB" id="2641832at2"/>
<name>X4ZJH6_9BACL</name>
<keyword evidence="1" id="KW-0812">Transmembrane</keyword>
<dbReference type="PATRIC" id="fig|1268072.3.peg.2652"/>
<dbReference type="STRING" id="1268072.PSAB_12795"/>
<dbReference type="RefSeq" id="WP_025334994.1">
    <property type="nucleotide sequence ID" value="NZ_CP004078.1"/>
</dbReference>
<keyword evidence="3" id="KW-1185">Reference proteome</keyword>
<proteinExistence type="predicted"/>
<evidence type="ECO:0000256" key="1">
    <source>
        <dbReference type="SAM" id="Phobius"/>
    </source>
</evidence>
<evidence type="ECO:0000313" key="3">
    <source>
        <dbReference type="Proteomes" id="UP000019772"/>
    </source>
</evidence>
<dbReference type="HOGENOM" id="CLU_2396818_0_0_9"/>
<evidence type="ECO:0000313" key="2">
    <source>
        <dbReference type="EMBL" id="AHV97477.1"/>
    </source>
</evidence>
<dbReference type="EMBL" id="CP004078">
    <property type="protein sequence ID" value="AHV97477.1"/>
    <property type="molecule type" value="Genomic_DNA"/>
</dbReference>
<accession>X4ZJH6</accession>